<gene>
    <name evidence="4" type="ORF">B0H66DRAFT_540441</name>
</gene>
<keyword evidence="2" id="KW-0472">Membrane</keyword>
<protein>
    <submittedName>
        <fullName evidence="4">Uncharacterized protein</fullName>
    </submittedName>
</protein>
<keyword evidence="2" id="KW-1133">Transmembrane helix</keyword>
<keyword evidence="2" id="KW-0812">Transmembrane</keyword>
<accession>A0AAE0IRG9</accession>
<feature type="transmembrane region" description="Helical" evidence="2">
    <location>
        <begin position="135"/>
        <end position="157"/>
    </location>
</feature>
<feature type="compositionally biased region" description="Basic and acidic residues" evidence="1">
    <location>
        <begin position="69"/>
        <end position="88"/>
    </location>
</feature>
<dbReference type="AlphaFoldDB" id="A0AAE0IRG9"/>
<dbReference type="EMBL" id="JAUEDM010000001">
    <property type="protein sequence ID" value="KAK3329211.1"/>
    <property type="molecule type" value="Genomic_DNA"/>
</dbReference>
<feature type="signal peptide" evidence="3">
    <location>
        <begin position="1"/>
        <end position="18"/>
    </location>
</feature>
<sequence length="159" mass="16437">MKTTQLAYIFAGLALVQALSLAPSPTESVGCEAHGDHWHCDAPRITSSGVSAVTIAPSFTAVVASSAAHNHEDDHDHDHDHDEEEHNHNTTGTLSQPANATIQSNVTLATSTLTSSTGVASGDGFVSGSDTARPGVGVVIGTLSGWAFVAAMAKLYFRI</sequence>
<evidence type="ECO:0000256" key="2">
    <source>
        <dbReference type="SAM" id="Phobius"/>
    </source>
</evidence>
<reference evidence="4" key="1">
    <citation type="journal article" date="2023" name="Mol. Phylogenet. Evol.">
        <title>Genome-scale phylogeny and comparative genomics of the fungal order Sordariales.</title>
        <authorList>
            <person name="Hensen N."/>
            <person name="Bonometti L."/>
            <person name="Westerberg I."/>
            <person name="Brannstrom I.O."/>
            <person name="Guillou S."/>
            <person name="Cros-Aarteil S."/>
            <person name="Calhoun S."/>
            <person name="Haridas S."/>
            <person name="Kuo A."/>
            <person name="Mondo S."/>
            <person name="Pangilinan J."/>
            <person name="Riley R."/>
            <person name="LaButti K."/>
            <person name="Andreopoulos B."/>
            <person name="Lipzen A."/>
            <person name="Chen C."/>
            <person name="Yan M."/>
            <person name="Daum C."/>
            <person name="Ng V."/>
            <person name="Clum A."/>
            <person name="Steindorff A."/>
            <person name="Ohm R.A."/>
            <person name="Martin F."/>
            <person name="Silar P."/>
            <person name="Natvig D.O."/>
            <person name="Lalanne C."/>
            <person name="Gautier V."/>
            <person name="Ament-Velasquez S.L."/>
            <person name="Kruys A."/>
            <person name="Hutchinson M.I."/>
            <person name="Powell A.J."/>
            <person name="Barry K."/>
            <person name="Miller A.N."/>
            <person name="Grigoriev I.V."/>
            <person name="Debuchy R."/>
            <person name="Gladieux P."/>
            <person name="Hiltunen Thoren M."/>
            <person name="Johannesson H."/>
        </authorList>
    </citation>
    <scope>NUCLEOTIDE SEQUENCE</scope>
    <source>
        <strain evidence="4">CBS 118394</strain>
    </source>
</reference>
<reference evidence="4" key="2">
    <citation type="submission" date="2023-06" db="EMBL/GenBank/DDBJ databases">
        <authorList>
            <consortium name="Lawrence Berkeley National Laboratory"/>
            <person name="Haridas S."/>
            <person name="Hensen N."/>
            <person name="Bonometti L."/>
            <person name="Westerberg I."/>
            <person name="Brannstrom I.O."/>
            <person name="Guillou S."/>
            <person name="Cros-Aarteil S."/>
            <person name="Calhoun S."/>
            <person name="Kuo A."/>
            <person name="Mondo S."/>
            <person name="Pangilinan J."/>
            <person name="Riley R."/>
            <person name="Labutti K."/>
            <person name="Andreopoulos B."/>
            <person name="Lipzen A."/>
            <person name="Chen C."/>
            <person name="Yanf M."/>
            <person name="Daum C."/>
            <person name="Ng V."/>
            <person name="Clum A."/>
            <person name="Steindorff A."/>
            <person name="Ohm R."/>
            <person name="Martin F."/>
            <person name="Silar P."/>
            <person name="Natvig D."/>
            <person name="Lalanne C."/>
            <person name="Gautier V."/>
            <person name="Ament-Velasquez S.L."/>
            <person name="Kruys A."/>
            <person name="Hutchinson M.I."/>
            <person name="Powell A.J."/>
            <person name="Barry K."/>
            <person name="Miller A.N."/>
            <person name="Grigoriev I.V."/>
            <person name="Debuchy R."/>
            <person name="Gladieux P."/>
            <person name="Thoren M.H."/>
            <person name="Johannesson H."/>
        </authorList>
    </citation>
    <scope>NUCLEOTIDE SEQUENCE</scope>
    <source>
        <strain evidence="4">CBS 118394</strain>
    </source>
</reference>
<proteinExistence type="predicted"/>
<evidence type="ECO:0000313" key="5">
    <source>
        <dbReference type="Proteomes" id="UP001283341"/>
    </source>
</evidence>
<dbReference type="Proteomes" id="UP001283341">
    <property type="component" value="Unassembled WGS sequence"/>
</dbReference>
<evidence type="ECO:0000256" key="3">
    <source>
        <dbReference type="SAM" id="SignalP"/>
    </source>
</evidence>
<feature type="chain" id="PRO_5041926993" evidence="3">
    <location>
        <begin position="19"/>
        <end position="159"/>
    </location>
</feature>
<evidence type="ECO:0000313" key="4">
    <source>
        <dbReference type="EMBL" id="KAK3329211.1"/>
    </source>
</evidence>
<feature type="region of interest" description="Disordered" evidence="1">
    <location>
        <begin position="66"/>
        <end position="98"/>
    </location>
</feature>
<keyword evidence="5" id="KW-1185">Reference proteome</keyword>
<comment type="caution">
    <text evidence="4">The sequence shown here is derived from an EMBL/GenBank/DDBJ whole genome shotgun (WGS) entry which is preliminary data.</text>
</comment>
<keyword evidence="3" id="KW-0732">Signal</keyword>
<name>A0AAE0IRG9_9PEZI</name>
<evidence type="ECO:0000256" key="1">
    <source>
        <dbReference type="SAM" id="MobiDB-lite"/>
    </source>
</evidence>
<organism evidence="4 5">
    <name type="scientific">Apodospora peruviana</name>
    <dbReference type="NCBI Taxonomy" id="516989"/>
    <lineage>
        <taxon>Eukaryota</taxon>
        <taxon>Fungi</taxon>
        <taxon>Dikarya</taxon>
        <taxon>Ascomycota</taxon>
        <taxon>Pezizomycotina</taxon>
        <taxon>Sordariomycetes</taxon>
        <taxon>Sordariomycetidae</taxon>
        <taxon>Sordariales</taxon>
        <taxon>Lasiosphaeriaceae</taxon>
        <taxon>Apodospora</taxon>
    </lineage>
</organism>